<protein>
    <submittedName>
        <fullName evidence="3">S-layer protein</fullName>
    </submittedName>
</protein>
<dbReference type="eggNOG" id="COG5492">
    <property type="taxonomic scope" value="Bacteria"/>
</dbReference>
<dbReference type="PROSITE" id="PS51272">
    <property type="entry name" value="SLH"/>
    <property type="match status" value="2"/>
</dbReference>
<organism evidence="3 4">
    <name type="scientific">Paenibacillus tyrfis</name>
    <dbReference type="NCBI Taxonomy" id="1501230"/>
    <lineage>
        <taxon>Bacteria</taxon>
        <taxon>Bacillati</taxon>
        <taxon>Bacillota</taxon>
        <taxon>Bacilli</taxon>
        <taxon>Bacillales</taxon>
        <taxon>Paenibacillaceae</taxon>
        <taxon>Paenibacillus</taxon>
    </lineage>
</organism>
<evidence type="ECO:0000313" key="3">
    <source>
        <dbReference type="EMBL" id="KEQ23067.1"/>
    </source>
</evidence>
<dbReference type="Pfam" id="PF00395">
    <property type="entry name" value="SLH"/>
    <property type="match status" value="2"/>
</dbReference>
<sequence>MMKKTVALLSVAALFGSLAASSALAFNDLSADQKEPIMALKQRGIVSGVDGEHFVPTGQASYAQTVHMLVKGLNLNMDTMRFIKKPEASDYYTNVPNNAWYAESFVIAQLNGLPIPKDVDPNGTITREQYADLLIHAIDTKGMYPVIEMFVAFADQDDIDPKVSSSVQRMVLHKLITLGEDTKFYPKRELTRGEAAVWLHSAIKFVESYANAQKPAPQEDVKVTVEKVNDDVNKVVLSRGEKPTGGYGIAISSIRFEADGRAVITYTLTDPKPDSMNTQAITEPTAETYVSSKYKPVAEPAAATSVSPAIPKS</sequence>
<evidence type="ECO:0000259" key="2">
    <source>
        <dbReference type="PROSITE" id="PS51272"/>
    </source>
</evidence>
<feature type="signal peptide" evidence="1">
    <location>
        <begin position="1"/>
        <end position="25"/>
    </location>
</feature>
<comment type="caution">
    <text evidence="3">The sequence shown here is derived from an EMBL/GenBank/DDBJ whole genome shotgun (WGS) entry which is preliminary data.</text>
</comment>
<keyword evidence="1" id="KW-0732">Signal</keyword>
<reference evidence="3 4" key="1">
    <citation type="submission" date="2014-06" db="EMBL/GenBank/DDBJ databases">
        <title>Draft genome sequence of Paenibacillus sp. MSt1.</title>
        <authorList>
            <person name="Aw Y.K."/>
            <person name="Ong K.S."/>
            <person name="Gan H.M."/>
            <person name="Lee S.M."/>
        </authorList>
    </citation>
    <scope>NUCLEOTIDE SEQUENCE [LARGE SCALE GENOMIC DNA]</scope>
    <source>
        <strain evidence="3 4">MSt1</strain>
    </source>
</reference>
<feature type="domain" description="SLH" evidence="2">
    <location>
        <begin position="150"/>
        <end position="213"/>
    </location>
</feature>
<dbReference type="AlphaFoldDB" id="A0A081NX94"/>
<dbReference type="RefSeq" id="WP_036689752.1">
    <property type="nucleotide sequence ID" value="NZ_JNVM01000026.1"/>
</dbReference>
<dbReference type="EMBL" id="JNVM01000026">
    <property type="protein sequence ID" value="KEQ23067.1"/>
    <property type="molecule type" value="Genomic_DNA"/>
</dbReference>
<evidence type="ECO:0000256" key="1">
    <source>
        <dbReference type="SAM" id="SignalP"/>
    </source>
</evidence>
<dbReference type="Pfam" id="PF14343">
    <property type="entry name" value="PrcB_C"/>
    <property type="match status" value="1"/>
</dbReference>
<name>A0A081NX94_9BACL</name>
<keyword evidence="4" id="KW-1185">Reference proteome</keyword>
<feature type="chain" id="PRO_5001761093" evidence="1">
    <location>
        <begin position="26"/>
        <end position="313"/>
    </location>
</feature>
<dbReference type="OrthoDB" id="1738667at2"/>
<proteinExistence type="predicted"/>
<accession>A0A081NX94</accession>
<dbReference type="InterPro" id="IPR025748">
    <property type="entry name" value="PrcB_C_dom"/>
</dbReference>
<feature type="domain" description="SLH" evidence="2">
    <location>
        <begin position="88"/>
        <end position="148"/>
    </location>
</feature>
<dbReference type="Proteomes" id="UP000028123">
    <property type="component" value="Unassembled WGS sequence"/>
</dbReference>
<evidence type="ECO:0000313" key="4">
    <source>
        <dbReference type="Proteomes" id="UP000028123"/>
    </source>
</evidence>
<gene>
    <name evidence="3" type="ORF">ET33_18555</name>
</gene>
<dbReference type="InterPro" id="IPR001119">
    <property type="entry name" value="SLH_dom"/>
</dbReference>